<dbReference type="GeneID" id="140009807"/>
<dbReference type="RefSeq" id="XP_071912233.1">
    <property type="nucleotide sequence ID" value="XM_072056132.1"/>
</dbReference>
<gene>
    <name evidence="3" type="primary">LOC140009807</name>
</gene>
<evidence type="ECO:0000313" key="2">
    <source>
        <dbReference type="Proteomes" id="UP001652660"/>
    </source>
</evidence>
<dbReference type="Pfam" id="PF13456">
    <property type="entry name" value="RVT_3"/>
    <property type="match status" value="1"/>
</dbReference>
<dbReference type="InterPro" id="IPR036397">
    <property type="entry name" value="RNaseH_sf"/>
</dbReference>
<dbReference type="CDD" id="cd09279">
    <property type="entry name" value="RNase_HI_like"/>
    <property type="match status" value="1"/>
</dbReference>
<dbReference type="PANTHER" id="PTHR48475:SF1">
    <property type="entry name" value="RNASE H TYPE-1 DOMAIN-CONTAINING PROTEIN"/>
    <property type="match status" value="1"/>
</dbReference>
<evidence type="ECO:0000259" key="1">
    <source>
        <dbReference type="PROSITE" id="PS50879"/>
    </source>
</evidence>
<proteinExistence type="predicted"/>
<evidence type="ECO:0000313" key="3">
    <source>
        <dbReference type="RefSeq" id="XP_071912233.1"/>
    </source>
</evidence>
<dbReference type="InterPro" id="IPR012337">
    <property type="entry name" value="RNaseH-like_sf"/>
</dbReference>
<dbReference type="SUPFAM" id="SSF53098">
    <property type="entry name" value="Ribonuclease H-like"/>
    <property type="match status" value="1"/>
</dbReference>
<dbReference type="Proteomes" id="UP001652660">
    <property type="component" value="Chromosome 6e"/>
</dbReference>
<dbReference type="InterPro" id="IPR002156">
    <property type="entry name" value="RNaseH_domain"/>
</dbReference>
<dbReference type="PROSITE" id="PS50879">
    <property type="entry name" value="RNASE_H_1"/>
    <property type="match status" value="1"/>
</dbReference>
<feature type="domain" description="RNase H type-1" evidence="1">
    <location>
        <begin position="1"/>
        <end position="124"/>
    </location>
</feature>
<reference evidence="3" key="1">
    <citation type="submission" date="2025-08" db="UniProtKB">
        <authorList>
            <consortium name="RefSeq"/>
        </authorList>
    </citation>
    <scope>IDENTIFICATION</scope>
    <source>
        <tissue evidence="3">Leaves</tissue>
    </source>
</reference>
<accession>A0ABM4UY78</accession>
<keyword evidence="2" id="KW-1185">Reference proteome</keyword>
<sequence length="168" mass="18868">MYFDGAAHRHGAGAGIIFVTPDGGILLYSFTLSQHCSNNVAEYQTLILGLEIAVDMKQLDIQIYSDSQLVINQLLKSYEVKKSELIPYHKYTMQLMRRLGGASIKHVPRRKNKQVDALAALDSSLTMSNHEIQIRVCQKWVVPSLIDDDDIEGGDAHMVSTYEIDKED</sequence>
<organism evidence="2 3">
    <name type="scientific">Coffea arabica</name>
    <name type="common">Arabian coffee</name>
    <dbReference type="NCBI Taxonomy" id="13443"/>
    <lineage>
        <taxon>Eukaryota</taxon>
        <taxon>Viridiplantae</taxon>
        <taxon>Streptophyta</taxon>
        <taxon>Embryophyta</taxon>
        <taxon>Tracheophyta</taxon>
        <taxon>Spermatophyta</taxon>
        <taxon>Magnoliopsida</taxon>
        <taxon>eudicotyledons</taxon>
        <taxon>Gunneridae</taxon>
        <taxon>Pentapetalae</taxon>
        <taxon>asterids</taxon>
        <taxon>lamiids</taxon>
        <taxon>Gentianales</taxon>
        <taxon>Rubiaceae</taxon>
        <taxon>Ixoroideae</taxon>
        <taxon>Gardenieae complex</taxon>
        <taxon>Bertiereae - Coffeeae clade</taxon>
        <taxon>Coffeeae</taxon>
        <taxon>Coffea</taxon>
    </lineage>
</organism>
<protein>
    <recommendedName>
        <fullName evidence="1">RNase H type-1 domain-containing protein</fullName>
    </recommendedName>
</protein>
<dbReference type="Gene3D" id="3.30.420.10">
    <property type="entry name" value="Ribonuclease H-like superfamily/Ribonuclease H"/>
    <property type="match status" value="1"/>
</dbReference>
<dbReference type="PANTHER" id="PTHR48475">
    <property type="entry name" value="RIBONUCLEASE H"/>
    <property type="match status" value="1"/>
</dbReference>
<name>A0ABM4UY78_COFAR</name>